<gene>
    <name evidence="3" type="ORF">SAMN04487861_10151</name>
</gene>
<protein>
    <recommendedName>
        <fullName evidence="2">Amidohydrolase-related domain-containing protein</fullName>
    </recommendedName>
</protein>
<dbReference type="SUPFAM" id="SSF51556">
    <property type="entry name" value="Metallo-dependent hydrolases"/>
    <property type="match status" value="1"/>
</dbReference>
<dbReference type="GO" id="GO:0016787">
    <property type="term" value="F:hydrolase activity"/>
    <property type="evidence" value="ECO:0007669"/>
    <property type="project" value="InterPro"/>
</dbReference>
<dbReference type="PANTHER" id="PTHR21240:SF28">
    <property type="entry name" value="ISO-OROTATE DECARBOXYLASE (EUROFUNG)"/>
    <property type="match status" value="1"/>
</dbReference>
<dbReference type="Pfam" id="PF04909">
    <property type="entry name" value="Amidohydro_2"/>
    <property type="match status" value="1"/>
</dbReference>
<dbReference type="OrthoDB" id="9771932at2"/>
<dbReference type="CDD" id="cd01292">
    <property type="entry name" value="metallo-dependent_hydrolases"/>
    <property type="match status" value="1"/>
</dbReference>
<proteinExistence type="predicted"/>
<dbReference type="InterPro" id="IPR006680">
    <property type="entry name" value="Amidohydro-rel"/>
</dbReference>
<dbReference type="InterPro" id="IPR032466">
    <property type="entry name" value="Metal_Hydrolase"/>
</dbReference>
<dbReference type="EMBL" id="FOQK01000001">
    <property type="protein sequence ID" value="SFH62886.1"/>
    <property type="molecule type" value="Genomic_DNA"/>
</dbReference>
<evidence type="ECO:0000313" key="4">
    <source>
        <dbReference type="Proteomes" id="UP000183639"/>
    </source>
</evidence>
<dbReference type="Gene3D" id="3.20.20.140">
    <property type="entry name" value="Metal-dependent hydrolases"/>
    <property type="match status" value="1"/>
</dbReference>
<dbReference type="GO" id="GO:0016831">
    <property type="term" value="F:carboxy-lyase activity"/>
    <property type="evidence" value="ECO:0007669"/>
    <property type="project" value="InterPro"/>
</dbReference>
<dbReference type="Proteomes" id="UP000183639">
    <property type="component" value="Unassembled WGS sequence"/>
</dbReference>
<keyword evidence="1" id="KW-0456">Lyase</keyword>
<sequence length="284" mass="32568">MKIIDAHLHMGADAYFDEIAKAAGHENNAEHLAEQYRARGMVHGIIMGNLPLENTAPQYPRFMSYCVGIDSRTGFDRETIKAQAALVRQHFQNPQCVGLKLYPGYNYFYIYDDCLEPFYELAEKYDKPVAVHMGLTASNDALLKYSHPLVMDEAATKFRGVQFVMCHFGEPWFEDAAAVIEKNPNVVADLSGILTAKIPDFAAFLQKKHFYIDRMKGWLEYLDSYDRFLFGTDWPLANLGDYIKFTKEIIPAGHWEAVFAANAQRVYHLQLTEENTINRYQVKE</sequence>
<name>A0A1I3BL92_SELRU</name>
<dbReference type="GO" id="GO:0019748">
    <property type="term" value="P:secondary metabolic process"/>
    <property type="evidence" value="ECO:0007669"/>
    <property type="project" value="TreeGrafter"/>
</dbReference>
<feature type="domain" description="Amidohydrolase-related" evidence="2">
    <location>
        <begin position="74"/>
        <end position="269"/>
    </location>
</feature>
<reference evidence="3 4" key="1">
    <citation type="submission" date="2016-10" db="EMBL/GenBank/DDBJ databases">
        <authorList>
            <person name="de Groot N.N."/>
        </authorList>
    </citation>
    <scope>NUCLEOTIDE SEQUENCE [LARGE SCALE GENOMIC DNA]</scope>
    <source>
        <strain evidence="3 4">Z108</strain>
    </source>
</reference>
<evidence type="ECO:0000313" key="3">
    <source>
        <dbReference type="EMBL" id="SFH62886.1"/>
    </source>
</evidence>
<dbReference type="AlphaFoldDB" id="A0A1I3BL92"/>
<dbReference type="GO" id="GO:0005737">
    <property type="term" value="C:cytoplasm"/>
    <property type="evidence" value="ECO:0007669"/>
    <property type="project" value="TreeGrafter"/>
</dbReference>
<dbReference type="RefSeq" id="WP_075441356.1">
    <property type="nucleotide sequence ID" value="NZ_FOQK01000001.1"/>
</dbReference>
<dbReference type="InterPro" id="IPR032465">
    <property type="entry name" value="ACMSD"/>
</dbReference>
<dbReference type="PANTHER" id="PTHR21240">
    <property type="entry name" value="2-AMINO-3-CARBOXYLMUCONATE-6-SEMIALDEHYDE DECARBOXYLASE"/>
    <property type="match status" value="1"/>
</dbReference>
<evidence type="ECO:0000256" key="1">
    <source>
        <dbReference type="ARBA" id="ARBA00023239"/>
    </source>
</evidence>
<accession>A0A1I3BL92</accession>
<organism evidence="3 4">
    <name type="scientific">Selenomonas ruminantium</name>
    <dbReference type="NCBI Taxonomy" id="971"/>
    <lineage>
        <taxon>Bacteria</taxon>
        <taxon>Bacillati</taxon>
        <taxon>Bacillota</taxon>
        <taxon>Negativicutes</taxon>
        <taxon>Selenomonadales</taxon>
        <taxon>Selenomonadaceae</taxon>
        <taxon>Selenomonas</taxon>
    </lineage>
</organism>
<evidence type="ECO:0000259" key="2">
    <source>
        <dbReference type="Pfam" id="PF04909"/>
    </source>
</evidence>